<proteinExistence type="predicted"/>
<name>A0A381NQ81_9ZZZZ</name>
<accession>A0A381NQ81</accession>
<dbReference type="AlphaFoldDB" id="A0A381NQ81"/>
<feature type="transmembrane region" description="Helical" evidence="1">
    <location>
        <begin position="27"/>
        <end position="47"/>
    </location>
</feature>
<sequence>MLTFNAAILILSWVVKPSLVNNHGGEIFFIALWGCLAYATFNAWGWVKATITGIWVAYLWGLLNTGNIFDGIATTTPADLLTKILGFIALVLLWLPTTRTWYLQQAQERSGN</sequence>
<dbReference type="EMBL" id="UINC01000521">
    <property type="protein sequence ID" value="SUZ56741.1"/>
    <property type="molecule type" value="Genomic_DNA"/>
</dbReference>
<gene>
    <name evidence="2" type="ORF">METZ01_LOCUS9595</name>
</gene>
<reference evidence="2" key="1">
    <citation type="submission" date="2018-05" db="EMBL/GenBank/DDBJ databases">
        <authorList>
            <person name="Lanie J.A."/>
            <person name="Ng W.-L."/>
            <person name="Kazmierczak K.M."/>
            <person name="Andrzejewski T.M."/>
            <person name="Davidsen T.M."/>
            <person name="Wayne K.J."/>
            <person name="Tettelin H."/>
            <person name="Glass J.I."/>
            <person name="Rusch D."/>
            <person name="Podicherti R."/>
            <person name="Tsui H.-C.T."/>
            <person name="Winkler M.E."/>
        </authorList>
    </citation>
    <scope>NUCLEOTIDE SEQUENCE</scope>
</reference>
<evidence type="ECO:0000256" key="1">
    <source>
        <dbReference type="SAM" id="Phobius"/>
    </source>
</evidence>
<keyword evidence="1" id="KW-0472">Membrane</keyword>
<feature type="transmembrane region" description="Helical" evidence="1">
    <location>
        <begin position="84"/>
        <end position="102"/>
    </location>
</feature>
<organism evidence="2">
    <name type="scientific">marine metagenome</name>
    <dbReference type="NCBI Taxonomy" id="408172"/>
    <lineage>
        <taxon>unclassified sequences</taxon>
        <taxon>metagenomes</taxon>
        <taxon>ecological metagenomes</taxon>
    </lineage>
</organism>
<keyword evidence="1" id="KW-0812">Transmembrane</keyword>
<protein>
    <submittedName>
        <fullName evidence="2">Uncharacterized protein</fullName>
    </submittedName>
</protein>
<keyword evidence="1" id="KW-1133">Transmembrane helix</keyword>
<feature type="transmembrane region" description="Helical" evidence="1">
    <location>
        <begin position="54"/>
        <end position="72"/>
    </location>
</feature>
<evidence type="ECO:0000313" key="2">
    <source>
        <dbReference type="EMBL" id="SUZ56741.1"/>
    </source>
</evidence>